<dbReference type="EMBL" id="OU466861">
    <property type="protein sequence ID" value="CAH2065607.1"/>
    <property type="molecule type" value="Genomic_DNA"/>
</dbReference>
<evidence type="ECO:0000313" key="3">
    <source>
        <dbReference type="Proteomes" id="UP000836841"/>
    </source>
</evidence>
<dbReference type="InterPro" id="IPR036691">
    <property type="entry name" value="Endo/exonu/phosph_ase_sf"/>
</dbReference>
<feature type="region of interest" description="Disordered" evidence="1">
    <location>
        <begin position="32"/>
        <end position="60"/>
    </location>
</feature>
<gene>
    <name evidence="2" type="ORF">TAV2_LOCUS16837</name>
</gene>
<evidence type="ECO:0000256" key="1">
    <source>
        <dbReference type="SAM" id="MobiDB-lite"/>
    </source>
</evidence>
<dbReference type="SUPFAM" id="SSF56219">
    <property type="entry name" value="DNase I-like"/>
    <property type="match status" value="1"/>
</dbReference>
<feature type="region of interest" description="Disordered" evidence="1">
    <location>
        <begin position="297"/>
        <end position="320"/>
    </location>
</feature>
<name>A0AAU9SK72_THLAR</name>
<organism evidence="2 3">
    <name type="scientific">Thlaspi arvense</name>
    <name type="common">Field penny-cress</name>
    <dbReference type="NCBI Taxonomy" id="13288"/>
    <lineage>
        <taxon>Eukaryota</taxon>
        <taxon>Viridiplantae</taxon>
        <taxon>Streptophyta</taxon>
        <taxon>Embryophyta</taxon>
        <taxon>Tracheophyta</taxon>
        <taxon>Spermatophyta</taxon>
        <taxon>Magnoliopsida</taxon>
        <taxon>eudicotyledons</taxon>
        <taxon>Gunneridae</taxon>
        <taxon>Pentapetalae</taxon>
        <taxon>rosids</taxon>
        <taxon>malvids</taxon>
        <taxon>Brassicales</taxon>
        <taxon>Brassicaceae</taxon>
        <taxon>Thlaspideae</taxon>
        <taxon>Thlaspi</taxon>
    </lineage>
</organism>
<dbReference type="PANTHER" id="PTHR33710:SF86">
    <property type="entry name" value="VIRAL MOVEMENT PROTEIN"/>
    <property type="match status" value="1"/>
</dbReference>
<protein>
    <recommendedName>
        <fullName evidence="4">Endonuclease/exonuclease/phosphatase domain-containing protein</fullName>
    </recommendedName>
</protein>
<evidence type="ECO:0008006" key="4">
    <source>
        <dbReference type="Google" id="ProtNLM"/>
    </source>
</evidence>
<proteinExistence type="predicted"/>
<reference evidence="2 3" key="1">
    <citation type="submission" date="2022-03" db="EMBL/GenBank/DDBJ databases">
        <authorList>
            <person name="Nunn A."/>
            <person name="Chopra R."/>
            <person name="Nunn A."/>
            <person name="Contreras Garrido A."/>
        </authorList>
    </citation>
    <scope>NUCLEOTIDE SEQUENCE [LARGE SCALE GENOMIC DNA]</scope>
</reference>
<feature type="region of interest" description="Disordered" evidence="1">
    <location>
        <begin position="237"/>
        <end position="275"/>
    </location>
</feature>
<evidence type="ECO:0000313" key="2">
    <source>
        <dbReference type="EMBL" id="CAH2065607.1"/>
    </source>
</evidence>
<dbReference type="Gene3D" id="3.60.10.10">
    <property type="entry name" value="Endonuclease/exonuclease/phosphatase"/>
    <property type="match status" value="1"/>
</dbReference>
<dbReference type="AlphaFoldDB" id="A0AAU9SK72"/>
<accession>A0AAU9SK72</accession>
<sequence length="626" mass="70166">MNRKKKSHRALVESSKLARVLSTPSAATISKIKNSSPSFAGTSNTGALATDSDAAETDSSPLSVHAHQVLDIGQSMDSAGVPFVFIPDENIEAAKEEFKEIIFARFHGNSPPMGRIIGVVNALWARTGPQIFVHSPWSSDFNPEEALLTSAVAPVELRDVPYLLFNKESLSRIATALGKPVSLAPETEQKENFQVAKMESCQTPQCDVLGGRKEERSSPSESICKRSKLLSGIFDTDQAADRCQSPKGKDRVFEENQAAPEGRDRNTCDPSPSEVERSCEAAKFRGYDLKASGDIAVLSPTEEKNQTEDSSPSSKHVGTAEAPRVVEPPFYLVNRMESSPRIVVVWDPFVSVFIYQASAQAVTCGIFILAENVSFTVMFVYGFNQGNEHQGLWEELSILNATTPAARFPLTVIGDFNQIIQLNQHSNHNALVIDTFGMEEFNLAIQDADLFEAQEKWLPYTWWNNQAINPISKKIDHALINQVWASFLPDSYAEFLEPLQSDHAACLFRLPSLRRQVCKPFKFFHHVLKNFYKRHYSGISERVREQAAKVGVLQRALLTSPNPFVATAEHPERVKWQQLLTAESKYYRRRSRVRWADVGDKNTVFYHRTVAQRVPRNHIHFLNCRN</sequence>
<keyword evidence="3" id="KW-1185">Reference proteome</keyword>
<dbReference type="PANTHER" id="PTHR33710">
    <property type="entry name" value="BNAC02G09200D PROTEIN"/>
    <property type="match status" value="1"/>
</dbReference>
<dbReference type="Proteomes" id="UP000836841">
    <property type="component" value="Chromosome 5"/>
</dbReference>
<feature type="compositionally biased region" description="Polar residues" evidence="1">
    <location>
        <begin position="32"/>
        <end position="47"/>
    </location>
</feature>